<dbReference type="PANTHER" id="PTHR20992:SF9">
    <property type="entry name" value="AT15442P-RELATED"/>
    <property type="match status" value="1"/>
</dbReference>
<evidence type="ECO:0000256" key="1">
    <source>
        <dbReference type="SAM" id="Phobius"/>
    </source>
</evidence>
<feature type="transmembrane region" description="Helical" evidence="1">
    <location>
        <begin position="265"/>
        <end position="290"/>
    </location>
</feature>
<name>A0A517MA57_9BACT</name>
<organism evidence="2 3">
    <name type="scientific">Roseimaritima multifibrata</name>
    <dbReference type="NCBI Taxonomy" id="1930274"/>
    <lineage>
        <taxon>Bacteria</taxon>
        <taxon>Pseudomonadati</taxon>
        <taxon>Planctomycetota</taxon>
        <taxon>Planctomycetia</taxon>
        <taxon>Pirellulales</taxon>
        <taxon>Pirellulaceae</taxon>
        <taxon>Roseimaritima</taxon>
    </lineage>
</organism>
<sequence length="333" mass="35824">MALRLIELILPADAAVDIEKLTRIDEVLERWDDSLSGGMMLVRMLVRTEQTEMLLDQLESRFGNIDGFRVILLPIEATLPRVQDRRLDKELKSVEKISQRISREELYTDIVESAKLSRVFLASTVLATLVAAVGLMRDDTAIIIGAMVIAPLLGPNMSLCLATALGDIDLAIKSLRTNAVGLLFALVVSFLAGSFLTLDCTSHSVLDRTSVNMGDVVLALAAGTAGVLAFTTGAPSSLIGVMVAVALLPPFAVFGLLLANGEFALARGAIMLVATNVICVNLAGVLTFVVQGIRPRTWWEAERATKSTRIAVAVWVTLLAVLIVLITMESRTP</sequence>
<dbReference type="PANTHER" id="PTHR20992">
    <property type="entry name" value="AT15442P-RELATED"/>
    <property type="match status" value="1"/>
</dbReference>
<keyword evidence="1" id="KW-1133">Transmembrane helix</keyword>
<dbReference type="KEGG" id="rml:FF011L_05070"/>
<feature type="transmembrane region" description="Helical" evidence="1">
    <location>
        <begin position="238"/>
        <end position="259"/>
    </location>
</feature>
<accession>A0A517MA57</accession>
<feature type="transmembrane region" description="Helical" evidence="1">
    <location>
        <begin position="119"/>
        <end position="136"/>
    </location>
</feature>
<feature type="transmembrane region" description="Helical" evidence="1">
    <location>
        <begin position="210"/>
        <end position="231"/>
    </location>
</feature>
<dbReference type="AlphaFoldDB" id="A0A517MA57"/>
<dbReference type="Pfam" id="PF04087">
    <property type="entry name" value="DUF389"/>
    <property type="match status" value="1"/>
</dbReference>
<dbReference type="InterPro" id="IPR005240">
    <property type="entry name" value="DUF389"/>
</dbReference>
<proteinExistence type="predicted"/>
<evidence type="ECO:0008006" key="4">
    <source>
        <dbReference type="Google" id="ProtNLM"/>
    </source>
</evidence>
<protein>
    <recommendedName>
        <fullName evidence="4">TIGR00341 family protein</fullName>
    </recommendedName>
</protein>
<evidence type="ECO:0000313" key="2">
    <source>
        <dbReference type="EMBL" id="QDS91772.1"/>
    </source>
</evidence>
<feature type="transmembrane region" description="Helical" evidence="1">
    <location>
        <begin position="142"/>
        <end position="165"/>
    </location>
</feature>
<keyword evidence="1" id="KW-0472">Membrane</keyword>
<gene>
    <name evidence="2" type="ORF">FF011L_05070</name>
</gene>
<dbReference type="NCBIfam" id="TIGR00341">
    <property type="entry name" value="TIGR00341 family protein"/>
    <property type="match status" value="1"/>
</dbReference>
<feature type="transmembrane region" description="Helical" evidence="1">
    <location>
        <begin position="177"/>
        <end position="198"/>
    </location>
</feature>
<dbReference type="Proteomes" id="UP000320672">
    <property type="component" value="Chromosome"/>
</dbReference>
<dbReference type="RefSeq" id="WP_218932965.1">
    <property type="nucleotide sequence ID" value="NZ_CP036262.1"/>
</dbReference>
<feature type="transmembrane region" description="Helical" evidence="1">
    <location>
        <begin position="310"/>
        <end position="328"/>
    </location>
</feature>
<dbReference type="EMBL" id="CP036262">
    <property type="protein sequence ID" value="QDS91772.1"/>
    <property type="molecule type" value="Genomic_DNA"/>
</dbReference>
<reference evidence="2 3" key="1">
    <citation type="submission" date="2019-02" db="EMBL/GenBank/DDBJ databases">
        <title>Deep-cultivation of Planctomycetes and their phenomic and genomic characterization uncovers novel biology.</title>
        <authorList>
            <person name="Wiegand S."/>
            <person name="Jogler M."/>
            <person name="Boedeker C."/>
            <person name="Pinto D."/>
            <person name="Vollmers J."/>
            <person name="Rivas-Marin E."/>
            <person name="Kohn T."/>
            <person name="Peeters S.H."/>
            <person name="Heuer A."/>
            <person name="Rast P."/>
            <person name="Oberbeckmann S."/>
            <person name="Bunk B."/>
            <person name="Jeske O."/>
            <person name="Meyerdierks A."/>
            <person name="Storesund J.E."/>
            <person name="Kallscheuer N."/>
            <person name="Luecker S."/>
            <person name="Lage O.M."/>
            <person name="Pohl T."/>
            <person name="Merkel B.J."/>
            <person name="Hornburger P."/>
            <person name="Mueller R.-W."/>
            <person name="Bruemmer F."/>
            <person name="Labrenz M."/>
            <person name="Spormann A.M."/>
            <person name="Op den Camp H."/>
            <person name="Overmann J."/>
            <person name="Amann R."/>
            <person name="Jetten M.S.M."/>
            <person name="Mascher T."/>
            <person name="Medema M.H."/>
            <person name="Devos D.P."/>
            <person name="Kaster A.-K."/>
            <person name="Ovreas L."/>
            <person name="Rohde M."/>
            <person name="Galperin M.Y."/>
            <person name="Jogler C."/>
        </authorList>
    </citation>
    <scope>NUCLEOTIDE SEQUENCE [LARGE SCALE GENOMIC DNA]</scope>
    <source>
        <strain evidence="2 3">FF011L</strain>
    </source>
</reference>
<keyword evidence="3" id="KW-1185">Reference proteome</keyword>
<keyword evidence="1" id="KW-0812">Transmembrane</keyword>
<evidence type="ECO:0000313" key="3">
    <source>
        <dbReference type="Proteomes" id="UP000320672"/>
    </source>
</evidence>